<sequence>MDLFSTENCEGVTNRRFYKRVGKKRARIYLFKVNLGHSYGRHIIVFKMDMLLY</sequence>
<reference evidence="1" key="1">
    <citation type="submission" date="2014-09" db="EMBL/GenBank/DDBJ databases">
        <authorList>
            <person name="Magalhaes I.L.F."/>
            <person name="Oliveira U."/>
            <person name="Santos F.R."/>
            <person name="Vidigal T.H.D.A."/>
            <person name="Brescovit A.D."/>
            <person name="Santos A.J."/>
        </authorList>
    </citation>
    <scope>NUCLEOTIDE SEQUENCE</scope>
    <source>
        <tissue evidence="1">Shoot tissue taken approximately 20 cm above the soil surface</tissue>
    </source>
</reference>
<dbReference type="EMBL" id="GBRH01282802">
    <property type="protein sequence ID" value="JAD15093.1"/>
    <property type="molecule type" value="Transcribed_RNA"/>
</dbReference>
<organism evidence="1">
    <name type="scientific">Arundo donax</name>
    <name type="common">Giant reed</name>
    <name type="synonym">Donax arundinaceus</name>
    <dbReference type="NCBI Taxonomy" id="35708"/>
    <lineage>
        <taxon>Eukaryota</taxon>
        <taxon>Viridiplantae</taxon>
        <taxon>Streptophyta</taxon>
        <taxon>Embryophyta</taxon>
        <taxon>Tracheophyta</taxon>
        <taxon>Spermatophyta</taxon>
        <taxon>Magnoliopsida</taxon>
        <taxon>Liliopsida</taxon>
        <taxon>Poales</taxon>
        <taxon>Poaceae</taxon>
        <taxon>PACMAD clade</taxon>
        <taxon>Arundinoideae</taxon>
        <taxon>Arundineae</taxon>
        <taxon>Arundo</taxon>
    </lineage>
</organism>
<protein>
    <submittedName>
        <fullName evidence="1">Uncharacterized protein</fullName>
    </submittedName>
</protein>
<proteinExistence type="predicted"/>
<name>A0A0A8XQX8_ARUDO</name>
<evidence type="ECO:0000313" key="1">
    <source>
        <dbReference type="EMBL" id="JAD15093.1"/>
    </source>
</evidence>
<reference evidence="1" key="2">
    <citation type="journal article" date="2015" name="Data Brief">
        <title>Shoot transcriptome of the giant reed, Arundo donax.</title>
        <authorList>
            <person name="Barrero R.A."/>
            <person name="Guerrero F.D."/>
            <person name="Moolhuijzen P."/>
            <person name="Goolsby J.A."/>
            <person name="Tidwell J."/>
            <person name="Bellgard S.E."/>
            <person name="Bellgard M.I."/>
        </authorList>
    </citation>
    <scope>NUCLEOTIDE SEQUENCE</scope>
    <source>
        <tissue evidence="1">Shoot tissue taken approximately 20 cm above the soil surface</tissue>
    </source>
</reference>
<accession>A0A0A8XQX8</accession>
<dbReference type="AlphaFoldDB" id="A0A0A8XQX8"/>